<evidence type="ECO:0000256" key="1">
    <source>
        <dbReference type="SAM" id="SignalP"/>
    </source>
</evidence>
<name>A0A1M6WME2_9BACL</name>
<dbReference type="OrthoDB" id="9860303at2"/>
<proteinExistence type="predicted"/>
<reference evidence="3" key="1">
    <citation type="submission" date="2016-11" db="EMBL/GenBank/DDBJ databases">
        <authorList>
            <person name="Varghese N."/>
            <person name="Submissions S."/>
        </authorList>
    </citation>
    <scope>NUCLEOTIDE SEQUENCE [LARGE SCALE GENOMIC DNA]</scope>
    <source>
        <strain evidence="3">USBA-503</strain>
    </source>
</reference>
<dbReference type="NCBIfam" id="NF035925">
    <property type="entry name" value="Geo26A_fam"/>
    <property type="match status" value="1"/>
</dbReference>
<dbReference type="RefSeq" id="WP_072875116.1">
    <property type="nucleotide sequence ID" value="NZ_FRAF01000028.1"/>
</dbReference>
<evidence type="ECO:0000313" key="3">
    <source>
        <dbReference type="Proteomes" id="UP000184016"/>
    </source>
</evidence>
<gene>
    <name evidence="2" type="ORF">SAMN05443507_12839</name>
</gene>
<dbReference type="Proteomes" id="UP000184016">
    <property type="component" value="Unassembled WGS sequence"/>
</dbReference>
<keyword evidence="3" id="KW-1185">Reference proteome</keyword>
<dbReference type="AlphaFoldDB" id="A0A1M6WME2"/>
<feature type="signal peptide" evidence="1">
    <location>
        <begin position="1"/>
        <end position="28"/>
    </location>
</feature>
<protein>
    <submittedName>
        <fullName evidence="2">Uncharacterized protein</fullName>
    </submittedName>
</protein>
<keyword evidence="1" id="KW-0732">Signal</keyword>
<feature type="chain" id="PRO_5013359786" evidence="1">
    <location>
        <begin position="29"/>
        <end position="248"/>
    </location>
</feature>
<evidence type="ECO:0000313" key="2">
    <source>
        <dbReference type="EMBL" id="SHK94759.1"/>
    </source>
</evidence>
<accession>A0A1M6WME2</accession>
<organism evidence="2 3">
    <name type="scientific">Alicyclobacillus tolerans</name>
    <dbReference type="NCBI Taxonomy" id="90970"/>
    <lineage>
        <taxon>Bacteria</taxon>
        <taxon>Bacillati</taxon>
        <taxon>Bacillota</taxon>
        <taxon>Bacilli</taxon>
        <taxon>Bacillales</taxon>
        <taxon>Alicyclobacillaceae</taxon>
        <taxon>Alicyclobacillus</taxon>
    </lineage>
</organism>
<dbReference type="EMBL" id="FRAF01000028">
    <property type="protein sequence ID" value="SHK94759.1"/>
    <property type="molecule type" value="Genomic_DNA"/>
</dbReference>
<sequence>MKTILKKFVGGVFALSTMIGINIPSAYASTSQLNAVGNKQSFSVNGNAIYVQKMSNGNPFDNVVRVTVNGQTTTVTYNKITKTMTVLNSNNTQQTFNLTDLNSGLATKKSTAISPNYISERVSEQWWGDYAQDSIFSGSTQYWMVAINSNNTSYAYWSGAETSNNSSVLNNYWNAVSATEKSEYAFYAATGLSASSALVSVITSETGVGAIVGVVVAAGFAIGAAYEAAQAWTNHHTDVVDFYQIPGA</sequence>